<dbReference type="Gene3D" id="1.20.120.450">
    <property type="entry name" value="dinb family like domain"/>
    <property type="match status" value="1"/>
</dbReference>
<accession>A0A7G8BQB2</accession>
<sequence>MTPEQTLVDAALRSWRSNMDRASKFFGSLTPEELELEVAPARNRLIYIWGHLTALNDAILPLFVFGQRRYPELDDTFISAVDHAVLQIPSGPELKQIWAELDLVLWAEFQKLSPSEWLQRHQSIFPEDFVREPHRNRYASLLGRTAHLAYHYGQAILAKRRPRQGVKSTERLSG</sequence>
<dbReference type="Proteomes" id="UP000515312">
    <property type="component" value="Chromosome"/>
</dbReference>
<organism evidence="1 2">
    <name type="scientific">Alloacidobacterium dinghuense</name>
    <dbReference type="NCBI Taxonomy" id="2763107"/>
    <lineage>
        <taxon>Bacteria</taxon>
        <taxon>Pseudomonadati</taxon>
        <taxon>Acidobacteriota</taxon>
        <taxon>Terriglobia</taxon>
        <taxon>Terriglobales</taxon>
        <taxon>Acidobacteriaceae</taxon>
        <taxon>Alloacidobacterium</taxon>
    </lineage>
</organism>
<name>A0A7G8BQB2_9BACT</name>
<dbReference type="EMBL" id="CP060394">
    <property type="protein sequence ID" value="QNI34732.1"/>
    <property type="molecule type" value="Genomic_DNA"/>
</dbReference>
<evidence type="ECO:0000313" key="2">
    <source>
        <dbReference type="Proteomes" id="UP000515312"/>
    </source>
</evidence>
<dbReference type="AlphaFoldDB" id="A0A7G8BQB2"/>
<evidence type="ECO:0000313" key="1">
    <source>
        <dbReference type="EMBL" id="QNI34732.1"/>
    </source>
</evidence>
<reference evidence="1 2" key="1">
    <citation type="submission" date="2020-08" db="EMBL/GenBank/DDBJ databases">
        <title>Edaphobacter telluris sp. nov. and Acidobacterium dinghuensis sp. nov., two acidobacteria isolated from forest soil.</title>
        <authorList>
            <person name="Fu J."/>
            <person name="Qiu L."/>
        </authorList>
    </citation>
    <scope>NUCLEOTIDE SEQUENCE [LARGE SCALE GENOMIC DNA]</scope>
    <source>
        <strain evidence="1">4Y35</strain>
    </source>
</reference>
<dbReference type="KEGG" id="adin:H7849_01690"/>
<keyword evidence="2" id="KW-1185">Reference proteome</keyword>
<gene>
    <name evidence="1" type="ORF">H7849_01690</name>
</gene>
<protein>
    <submittedName>
        <fullName evidence="1">DinB family protein</fullName>
    </submittedName>
</protein>
<dbReference type="InterPro" id="IPR034660">
    <property type="entry name" value="DinB/YfiT-like"/>
</dbReference>
<proteinExistence type="predicted"/>
<dbReference type="SUPFAM" id="SSF109854">
    <property type="entry name" value="DinB/YfiT-like putative metalloenzymes"/>
    <property type="match status" value="1"/>
</dbReference>